<reference evidence="2" key="1">
    <citation type="submission" date="2022-04" db="EMBL/GenBank/DDBJ databases">
        <title>Whole genome sequence of Sphaerotilus sp. FB-5.</title>
        <authorList>
            <person name="Takeda M."/>
            <person name="Narihara S."/>
            <person name="Akimoto M."/>
            <person name="Akimoto R."/>
            <person name="Nishiyashiki S."/>
            <person name="Murakami T."/>
        </authorList>
    </citation>
    <scope>NUCLEOTIDE SEQUENCE</scope>
    <source>
        <strain evidence="2">FB-5</strain>
    </source>
</reference>
<keyword evidence="3" id="KW-1185">Reference proteome</keyword>
<dbReference type="Proteomes" id="UP001057498">
    <property type="component" value="Chromosome"/>
</dbReference>
<protein>
    <submittedName>
        <fullName evidence="2">Uncharacterized protein</fullName>
    </submittedName>
</protein>
<feature type="transmembrane region" description="Helical" evidence="1">
    <location>
        <begin position="15"/>
        <end position="35"/>
    </location>
</feature>
<evidence type="ECO:0000313" key="2">
    <source>
        <dbReference type="EMBL" id="BDI04698.1"/>
    </source>
</evidence>
<sequence length="190" mass="20127">MAGLNALAALDRRTVRLLLGALLVFVALECWLLLLRAPLAEWRSLVQQRSATAAVSAAALRAEVLLARGALAQAEQTLRDAGLPHADDEMVLQLIALLDRSAQRHGVQLGQVRSGAGVLPQEQIQVATFDGEARGSYLALVAWLAEVEPQIAPLAVTELQLMGAGGGEPLSLRVKFSAFLPVPDAKGATR</sequence>
<accession>A0ABN6PL53</accession>
<keyword evidence="1" id="KW-1133">Transmembrane helix</keyword>
<evidence type="ECO:0000256" key="1">
    <source>
        <dbReference type="SAM" id="Phobius"/>
    </source>
</evidence>
<gene>
    <name evidence="2" type="ORF">CATMQ487_16680</name>
</gene>
<keyword evidence="1" id="KW-0472">Membrane</keyword>
<name>A0ABN6PL53_9BURK</name>
<proteinExistence type="predicted"/>
<evidence type="ECO:0000313" key="3">
    <source>
        <dbReference type="Proteomes" id="UP001057498"/>
    </source>
</evidence>
<dbReference type="EMBL" id="AP025730">
    <property type="protein sequence ID" value="BDI04698.1"/>
    <property type="molecule type" value="Genomic_DNA"/>
</dbReference>
<keyword evidence="1" id="KW-0812">Transmembrane</keyword>
<organism evidence="2 3">
    <name type="scientific">Sphaerotilus microaerophilus</name>
    <dbReference type="NCBI Taxonomy" id="2914710"/>
    <lineage>
        <taxon>Bacteria</taxon>
        <taxon>Pseudomonadati</taxon>
        <taxon>Pseudomonadota</taxon>
        <taxon>Betaproteobacteria</taxon>
        <taxon>Burkholderiales</taxon>
        <taxon>Sphaerotilaceae</taxon>
        <taxon>Sphaerotilus</taxon>
    </lineage>
</organism>